<reference evidence="14 15" key="1">
    <citation type="journal article" date="2018" name="Sci. Rep.">
        <title>Comparative analysis of the Pocillopora damicornis genome highlights role of immune system in coral evolution.</title>
        <authorList>
            <person name="Cunning R."/>
            <person name="Bay R.A."/>
            <person name="Gillette P."/>
            <person name="Baker A.C."/>
            <person name="Traylor-Knowles N."/>
        </authorList>
    </citation>
    <scope>NUCLEOTIDE SEQUENCE [LARGE SCALE GENOMIC DNA]</scope>
    <source>
        <strain evidence="14">RSMAS</strain>
        <tissue evidence="14">Whole animal</tissue>
    </source>
</reference>
<dbReference type="GO" id="GO:0030425">
    <property type="term" value="C:dendrite"/>
    <property type="evidence" value="ECO:0007669"/>
    <property type="project" value="TreeGrafter"/>
</dbReference>
<keyword evidence="9" id="KW-0040">ANK repeat</keyword>
<feature type="transmembrane region" description="Helical" evidence="12">
    <location>
        <begin position="496"/>
        <end position="517"/>
    </location>
</feature>
<feature type="domain" description="G-protein coupled receptors family 1 profile" evidence="13">
    <location>
        <begin position="358"/>
        <end position="611"/>
    </location>
</feature>
<feature type="transmembrane region" description="Helical" evidence="12">
    <location>
        <begin position="414"/>
        <end position="435"/>
    </location>
</feature>
<dbReference type="Proteomes" id="UP000275408">
    <property type="component" value="Unassembled WGS sequence"/>
</dbReference>
<keyword evidence="6 12" id="KW-0472">Membrane</keyword>
<evidence type="ECO:0000313" key="15">
    <source>
        <dbReference type="Proteomes" id="UP000275408"/>
    </source>
</evidence>
<feature type="transmembrane region" description="Helical" evidence="12">
    <location>
        <begin position="57"/>
        <end position="76"/>
    </location>
</feature>
<keyword evidence="15" id="KW-1185">Reference proteome</keyword>
<dbReference type="STRING" id="46731.A0A3M6TTL2"/>
<dbReference type="Gene3D" id="1.20.1070.10">
    <property type="entry name" value="Rhodopsin 7-helix transmembrane proteins"/>
    <property type="match status" value="2"/>
</dbReference>
<evidence type="ECO:0000256" key="4">
    <source>
        <dbReference type="ARBA" id="ARBA00022989"/>
    </source>
</evidence>
<comment type="caution">
    <text evidence="14">The sequence shown here is derived from an EMBL/GenBank/DDBJ whole genome shotgun (WGS) entry which is preliminary data.</text>
</comment>
<dbReference type="CDD" id="cd14967">
    <property type="entry name" value="7tmA_amine_R-like"/>
    <property type="match status" value="1"/>
</dbReference>
<proteinExistence type="inferred from homology"/>
<dbReference type="GO" id="GO:0030594">
    <property type="term" value="F:neurotransmitter receptor activity"/>
    <property type="evidence" value="ECO:0007669"/>
    <property type="project" value="TreeGrafter"/>
</dbReference>
<feature type="transmembrane region" description="Helical" evidence="12">
    <location>
        <begin position="177"/>
        <end position="202"/>
    </location>
</feature>
<dbReference type="EMBL" id="RCHS01002959">
    <property type="protein sequence ID" value="RMX44725.1"/>
    <property type="molecule type" value="Genomic_DNA"/>
</dbReference>
<dbReference type="GO" id="GO:0007268">
    <property type="term" value="P:chemical synaptic transmission"/>
    <property type="evidence" value="ECO:0007669"/>
    <property type="project" value="TreeGrafter"/>
</dbReference>
<evidence type="ECO:0000256" key="7">
    <source>
        <dbReference type="ARBA" id="ARBA00023170"/>
    </source>
</evidence>
<protein>
    <recommendedName>
        <fullName evidence="13">G-protein coupled receptors family 1 profile domain-containing protein</fullName>
    </recommendedName>
</protein>
<evidence type="ECO:0000256" key="8">
    <source>
        <dbReference type="ARBA" id="ARBA00023224"/>
    </source>
</evidence>
<keyword evidence="3 10" id="KW-0812">Transmembrane</keyword>
<feature type="transmembrane region" description="Helical" evidence="12">
    <location>
        <begin position="20"/>
        <end position="45"/>
    </location>
</feature>
<dbReference type="SUPFAM" id="SSF48403">
    <property type="entry name" value="Ankyrin repeat"/>
    <property type="match status" value="1"/>
</dbReference>
<evidence type="ECO:0000256" key="9">
    <source>
        <dbReference type="PROSITE-ProRule" id="PRU00023"/>
    </source>
</evidence>
<dbReference type="PANTHER" id="PTHR24247">
    <property type="entry name" value="5-HYDROXYTRYPTAMINE RECEPTOR"/>
    <property type="match status" value="1"/>
</dbReference>
<dbReference type="SUPFAM" id="SSF81321">
    <property type="entry name" value="Family A G protein-coupled receptor-like"/>
    <property type="match status" value="2"/>
</dbReference>
<evidence type="ECO:0000256" key="6">
    <source>
        <dbReference type="ARBA" id="ARBA00023136"/>
    </source>
</evidence>
<feature type="region of interest" description="Disordered" evidence="11">
    <location>
        <begin position="1141"/>
        <end position="1170"/>
    </location>
</feature>
<dbReference type="PROSITE" id="PS50088">
    <property type="entry name" value="ANK_REPEAT"/>
    <property type="match status" value="1"/>
</dbReference>
<feature type="transmembrane region" description="Helical" evidence="12">
    <location>
        <begin position="378"/>
        <end position="399"/>
    </location>
</feature>
<dbReference type="Pfam" id="PF00001">
    <property type="entry name" value="7tm_1"/>
    <property type="match status" value="2"/>
</dbReference>
<keyword evidence="7 10" id="KW-0675">Receptor</keyword>
<dbReference type="PROSITE" id="PS50297">
    <property type="entry name" value="ANK_REP_REGION"/>
    <property type="match status" value="1"/>
</dbReference>
<keyword evidence="2" id="KW-1003">Cell membrane</keyword>
<gene>
    <name evidence="14" type="ORF">pdam_00019151</name>
</gene>
<feature type="transmembrane region" description="Helical" evidence="12">
    <location>
        <begin position="238"/>
        <end position="263"/>
    </location>
</feature>
<keyword evidence="5 10" id="KW-0297">G-protein coupled receptor</keyword>
<feature type="compositionally biased region" description="Polar residues" evidence="11">
    <location>
        <begin position="916"/>
        <end position="926"/>
    </location>
</feature>
<feature type="transmembrane region" description="Helical" evidence="12">
    <location>
        <begin position="137"/>
        <end position="157"/>
    </location>
</feature>
<dbReference type="PROSITE" id="PS00237">
    <property type="entry name" value="G_PROTEIN_RECEP_F1_1"/>
    <property type="match status" value="2"/>
</dbReference>
<dbReference type="InterPro" id="IPR002110">
    <property type="entry name" value="Ankyrin_rpt"/>
</dbReference>
<evidence type="ECO:0000256" key="2">
    <source>
        <dbReference type="ARBA" id="ARBA00022475"/>
    </source>
</evidence>
<dbReference type="PROSITE" id="PS50262">
    <property type="entry name" value="G_PROTEIN_RECEP_F1_2"/>
    <property type="match status" value="2"/>
</dbReference>
<comment type="subcellular location">
    <subcellularLocation>
        <location evidence="1">Cell membrane</location>
        <topology evidence="1">Multi-pass membrane protein</topology>
    </subcellularLocation>
</comment>
<dbReference type="SMART" id="SM00248">
    <property type="entry name" value="ANK"/>
    <property type="match status" value="5"/>
</dbReference>
<feature type="compositionally biased region" description="Basic and acidic residues" evidence="11">
    <location>
        <begin position="927"/>
        <end position="936"/>
    </location>
</feature>
<feature type="repeat" description="ANK" evidence="9">
    <location>
        <begin position="695"/>
        <end position="733"/>
    </location>
</feature>
<feature type="transmembrane region" description="Helical" evidence="12">
    <location>
        <begin position="342"/>
        <end position="366"/>
    </location>
</feature>
<dbReference type="Pfam" id="PF12796">
    <property type="entry name" value="Ank_2"/>
    <property type="match status" value="1"/>
</dbReference>
<dbReference type="PRINTS" id="PR00237">
    <property type="entry name" value="GPCRRHODOPSN"/>
</dbReference>
<keyword evidence="4 12" id="KW-1133">Transmembrane helix</keyword>
<dbReference type="GO" id="GO:0007187">
    <property type="term" value="P:G protein-coupled receptor signaling pathway, coupled to cyclic nucleotide second messenger"/>
    <property type="evidence" value="ECO:0007669"/>
    <property type="project" value="TreeGrafter"/>
</dbReference>
<dbReference type="GO" id="GO:0045202">
    <property type="term" value="C:synapse"/>
    <property type="evidence" value="ECO:0007669"/>
    <property type="project" value="GOC"/>
</dbReference>
<feature type="transmembrane region" description="Helical" evidence="12">
    <location>
        <begin position="456"/>
        <end position="476"/>
    </location>
</feature>
<dbReference type="OrthoDB" id="5951059at2759"/>
<dbReference type="SMART" id="SM01381">
    <property type="entry name" value="7TM_GPCR_Srsx"/>
    <property type="match status" value="1"/>
</dbReference>
<feature type="compositionally biased region" description="Low complexity" evidence="11">
    <location>
        <begin position="1147"/>
        <end position="1170"/>
    </location>
</feature>
<name>A0A3M6TTL2_POCDA</name>
<accession>A0A3M6TTL2</accession>
<evidence type="ECO:0000313" key="14">
    <source>
        <dbReference type="EMBL" id="RMX44725.1"/>
    </source>
</evidence>
<dbReference type="InterPro" id="IPR000276">
    <property type="entry name" value="GPCR_Rhodpsn"/>
</dbReference>
<evidence type="ECO:0000256" key="3">
    <source>
        <dbReference type="ARBA" id="ARBA00022692"/>
    </source>
</evidence>
<evidence type="ECO:0000256" key="5">
    <source>
        <dbReference type="ARBA" id="ARBA00023040"/>
    </source>
</evidence>
<dbReference type="GO" id="GO:0005886">
    <property type="term" value="C:plasma membrane"/>
    <property type="evidence" value="ECO:0007669"/>
    <property type="project" value="UniProtKB-SubCell"/>
</dbReference>
<evidence type="ECO:0000256" key="12">
    <source>
        <dbReference type="SAM" id="Phobius"/>
    </source>
</evidence>
<sequence length="1199" mass="135758">MANSTIERTYESHHPPELKILFYTAFIISLPLTVFGNGLVILAVVINKKLRSATNALIVSLAFADLPVGLVIFPLISLTQIYGPNLHYGKQLCNTTIFFTEVFLSASCLHLLFISLDRYLAINNALRYHAIVTARRIAYVIAFIWTLSVLVAVFPFLGWRDVRPRSQGGFCQYHLNLAPSFILFLHITVCLTPLTITCLAYCKIFQVARQQAQKIAVMTVSGSEQEKRRKKLEKERKITLSVAVVVGVFILCWGPLNVMLIVYCVCHSCVSSLAIEAAEVFSMLNSGCNPLIYGTFNKDFRRTFKAMLQCRWRQINREEIEGSTQVAMRASKDSVEIDMPDMWFWVSGWVLILVTVIGNGLVIYLVMTKPRLHTPANWFILSLAVADLCAGLAFFPPLFGAKLFYTVDLTHAGLFFKVSFAFLYCSNTNLFAMTVDRFLAITKPLRYMSYMTKETVWAMIITAWTGPFLLFFLPSIFTYNHNPTFTMFVEISRVLIFQILPLVIFVAATSHLLRIAWKVNRQTRELISQVRHNHAMNMSGQNIQRPAVFRVQHRSSTVLIILVMTAFNITYLGGNYRCLCFLTNLCPFAGTLRYMVYLVLIANTSVNPVLYSFFKSDIQKELFKLFSSVATVSKKSAILDRQEIKTREKFLLDTMKAAFYNPTTTRLKEAICDGRIYQTRHLIESGVDLNFVDEQGLTPLMHAAQLPDEKCRTRNSLLKLLLQHGANVNIVDKKGRHVLSRACIDDKEDIVRLLVNVAKQDVDLNQRDDDGNTPVMHSVRTGNATLVKFIVSELNKFQVDIDVRNLEDRTPYLEAKRLGNEECATILLTEGNASTNIQVNPFLDFMSVKEEKSWNGRVRGVEESKYAAINNSAERKQSNPRNIQKKHTPTKKTPTSNGEKPSSNHERVLKRKTSSPRKISSANLETVDTKHKEKSQYARRRKYAWHERIMKHPISRKEEVEKVLELATTELERGADDANPDGISELSCSFDTKKSFIERQVIANSKGQTRRVINTMANATSVRADTIRRSQNINTKLHPNSVVGRKSKEIFITRNHNRLYPSPKTSENAAVDDEYSWYSHFSVYNSPSVSFLTKIMAIYAEQMSPDSSFRFGAGPERTTKKPDEPMVPKISVVAMGANEDLQSEGGRYSPSRSALSSRCNSASSTTSNRRFQSAVSRTVASYLSGKRSLSTLKVQDVDF</sequence>
<feature type="region of interest" description="Disordered" evidence="11">
    <location>
        <begin position="868"/>
        <end position="939"/>
    </location>
</feature>
<dbReference type="InterPro" id="IPR036770">
    <property type="entry name" value="Ankyrin_rpt-contain_sf"/>
</dbReference>
<keyword evidence="8 10" id="KW-0807">Transducer</keyword>
<evidence type="ECO:0000259" key="13">
    <source>
        <dbReference type="PROSITE" id="PS50262"/>
    </source>
</evidence>
<evidence type="ECO:0000256" key="1">
    <source>
        <dbReference type="ARBA" id="ARBA00004651"/>
    </source>
</evidence>
<feature type="domain" description="G-protein coupled receptors family 1 profile" evidence="13">
    <location>
        <begin position="36"/>
        <end position="293"/>
    </location>
</feature>
<organism evidence="14 15">
    <name type="scientific">Pocillopora damicornis</name>
    <name type="common">Cauliflower coral</name>
    <name type="synonym">Millepora damicornis</name>
    <dbReference type="NCBI Taxonomy" id="46731"/>
    <lineage>
        <taxon>Eukaryota</taxon>
        <taxon>Metazoa</taxon>
        <taxon>Cnidaria</taxon>
        <taxon>Anthozoa</taxon>
        <taxon>Hexacorallia</taxon>
        <taxon>Scleractinia</taxon>
        <taxon>Astrocoeniina</taxon>
        <taxon>Pocilloporidae</taxon>
        <taxon>Pocillopora</taxon>
    </lineage>
</organism>
<evidence type="ECO:0000256" key="11">
    <source>
        <dbReference type="SAM" id="MobiDB-lite"/>
    </source>
</evidence>
<dbReference type="AlphaFoldDB" id="A0A3M6TTL2"/>
<comment type="similarity">
    <text evidence="10">Belongs to the G-protein coupled receptor 1 family.</text>
</comment>
<dbReference type="CDD" id="cd00637">
    <property type="entry name" value="7tm_classA_rhodopsin-like"/>
    <property type="match status" value="1"/>
</dbReference>
<feature type="transmembrane region" description="Helical" evidence="12">
    <location>
        <begin position="96"/>
        <end position="116"/>
    </location>
</feature>
<dbReference type="Gene3D" id="1.25.40.20">
    <property type="entry name" value="Ankyrin repeat-containing domain"/>
    <property type="match status" value="1"/>
</dbReference>
<dbReference type="InterPro" id="IPR017452">
    <property type="entry name" value="GPCR_Rhodpsn_7TM"/>
</dbReference>
<dbReference type="GO" id="GO:0004993">
    <property type="term" value="F:G protein-coupled serotonin receptor activity"/>
    <property type="evidence" value="ECO:0007669"/>
    <property type="project" value="TreeGrafter"/>
</dbReference>
<feature type="transmembrane region" description="Helical" evidence="12">
    <location>
        <begin position="555"/>
        <end position="574"/>
    </location>
</feature>
<evidence type="ECO:0000256" key="10">
    <source>
        <dbReference type="RuleBase" id="RU000688"/>
    </source>
</evidence>